<comment type="caution">
    <text evidence="9">The sequence shown here is derived from an EMBL/GenBank/DDBJ whole genome shotgun (WGS) entry which is preliminary data.</text>
</comment>
<feature type="compositionally biased region" description="Low complexity" evidence="6">
    <location>
        <begin position="344"/>
        <end position="368"/>
    </location>
</feature>
<evidence type="ECO:0000259" key="8">
    <source>
        <dbReference type="Pfam" id="PF20684"/>
    </source>
</evidence>
<feature type="transmembrane region" description="Helical" evidence="7">
    <location>
        <begin position="132"/>
        <end position="155"/>
    </location>
</feature>
<protein>
    <recommendedName>
        <fullName evidence="8">Rhodopsin domain-containing protein</fullName>
    </recommendedName>
</protein>
<dbReference type="Proteomes" id="UP001140453">
    <property type="component" value="Unassembled WGS sequence"/>
</dbReference>
<reference evidence="9" key="1">
    <citation type="submission" date="2022-10" db="EMBL/GenBank/DDBJ databases">
        <title>Tapping the CABI collections for fungal endophytes: first genome assemblies for Collariella, Neodidymelliopsis, Ascochyta clinopodiicola, Didymella pomorum, Didymosphaeria variabile, Neocosmospora piperis and Neocucurbitaria cava.</title>
        <authorList>
            <person name="Hill R."/>
        </authorList>
    </citation>
    <scope>NUCLEOTIDE SEQUENCE</scope>
    <source>
        <strain evidence="9">IMI 355082</strain>
    </source>
</reference>
<dbReference type="AlphaFoldDB" id="A0A9W9CYW5"/>
<dbReference type="PANTHER" id="PTHR33048:SF160">
    <property type="entry name" value="SAT4 FAMILY MEMBRANE PROTEIN"/>
    <property type="match status" value="1"/>
</dbReference>
<dbReference type="PANTHER" id="PTHR33048">
    <property type="entry name" value="PTH11-LIKE INTEGRAL MEMBRANE PROTEIN (AFU_ORTHOLOGUE AFUA_5G11245)"/>
    <property type="match status" value="1"/>
</dbReference>
<feature type="transmembrane region" description="Helical" evidence="7">
    <location>
        <begin position="249"/>
        <end position="269"/>
    </location>
</feature>
<dbReference type="GO" id="GO:0016020">
    <property type="term" value="C:membrane"/>
    <property type="evidence" value="ECO:0007669"/>
    <property type="project" value="UniProtKB-SubCell"/>
</dbReference>
<comment type="subcellular location">
    <subcellularLocation>
        <location evidence="1">Membrane</location>
        <topology evidence="1">Multi-pass membrane protein</topology>
    </subcellularLocation>
</comment>
<evidence type="ECO:0000313" key="9">
    <source>
        <dbReference type="EMBL" id="KAJ4394495.1"/>
    </source>
</evidence>
<keyword evidence="3 7" id="KW-1133">Transmembrane helix</keyword>
<organism evidence="9 10">
    <name type="scientific">Gnomoniopsis smithogilvyi</name>
    <dbReference type="NCBI Taxonomy" id="1191159"/>
    <lineage>
        <taxon>Eukaryota</taxon>
        <taxon>Fungi</taxon>
        <taxon>Dikarya</taxon>
        <taxon>Ascomycota</taxon>
        <taxon>Pezizomycotina</taxon>
        <taxon>Sordariomycetes</taxon>
        <taxon>Sordariomycetidae</taxon>
        <taxon>Diaporthales</taxon>
        <taxon>Gnomoniaceae</taxon>
        <taxon>Gnomoniopsis</taxon>
    </lineage>
</organism>
<feature type="transmembrane region" description="Helical" evidence="7">
    <location>
        <begin position="175"/>
        <end position="196"/>
    </location>
</feature>
<dbReference type="OrthoDB" id="3529975at2759"/>
<evidence type="ECO:0000256" key="3">
    <source>
        <dbReference type="ARBA" id="ARBA00022989"/>
    </source>
</evidence>
<evidence type="ECO:0000313" key="10">
    <source>
        <dbReference type="Proteomes" id="UP001140453"/>
    </source>
</evidence>
<gene>
    <name evidence="9" type="ORF">N0V93_003713</name>
</gene>
<comment type="similarity">
    <text evidence="5">Belongs to the SAT4 family.</text>
</comment>
<dbReference type="InterPro" id="IPR052337">
    <property type="entry name" value="SAT4-like"/>
</dbReference>
<evidence type="ECO:0000256" key="1">
    <source>
        <dbReference type="ARBA" id="ARBA00004141"/>
    </source>
</evidence>
<evidence type="ECO:0000256" key="2">
    <source>
        <dbReference type="ARBA" id="ARBA00022692"/>
    </source>
</evidence>
<keyword evidence="4 7" id="KW-0472">Membrane</keyword>
<dbReference type="Pfam" id="PF20684">
    <property type="entry name" value="Fung_rhodopsin"/>
    <property type="match status" value="1"/>
</dbReference>
<proteinExistence type="inferred from homology"/>
<feature type="transmembrane region" description="Helical" evidence="7">
    <location>
        <begin position="216"/>
        <end position="237"/>
    </location>
</feature>
<sequence length="377" mass="42738">MILMDQAALGKDGQNPPWTDDLNDCLYDNCSQPDYILTGGLAFNICQIRWREINLIPMIVITALVQIISFSIRMWSLRVRRRKLESGDIAITLAFVILMCWIPILSVVHHLGFYKLLWNLRIRELDTVTKIFFSWEMTYALSLGLSKMSITFIYFSILQGRKTQIALWATQAMNVLVIISFIIGIFFACQPLPFFWTYSYDIPGGVCPDIWNGSGAYTALNILMDIWLILLPTQYVWKKLQNPRTRNAAIAMFSLGLFTIAMTSARFAAYRRSINSILSGDLIAGYFWNDLEVTTAFTIANIPSIKFVLQKHLPDIKEHASRLGIYSTKNGVNPSQKQGVIPNSSSTQATQATQATQGTQDTQDTQGSQRRKDVYII</sequence>
<feature type="transmembrane region" description="Helical" evidence="7">
    <location>
        <begin position="55"/>
        <end position="77"/>
    </location>
</feature>
<dbReference type="EMBL" id="JAPEVB010000002">
    <property type="protein sequence ID" value="KAJ4394495.1"/>
    <property type="molecule type" value="Genomic_DNA"/>
</dbReference>
<feature type="compositionally biased region" description="Polar residues" evidence="6">
    <location>
        <begin position="327"/>
        <end position="343"/>
    </location>
</feature>
<evidence type="ECO:0000256" key="6">
    <source>
        <dbReference type="SAM" id="MobiDB-lite"/>
    </source>
</evidence>
<evidence type="ECO:0000256" key="4">
    <source>
        <dbReference type="ARBA" id="ARBA00023136"/>
    </source>
</evidence>
<name>A0A9W9CYW5_9PEZI</name>
<feature type="transmembrane region" description="Helical" evidence="7">
    <location>
        <begin position="89"/>
        <end position="112"/>
    </location>
</feature>
<evidence type="ECO:0000256" key="5">
    <source>
        <dbReference type="ARBA" id="ARBA00038359"/>
    </source>
</evidence>
<feature type="region of interest" description="Disordered" evidence="6">
    <location>
        <begin position="327"/>
        <end position="377"/>
    </location>
</feature>
<dbReference type="InterPro" id="IPR049326">
    <property type="entry name" value="Rhodopsin_dom_fungi"/>
</dbReference>
<feature type="domain" description="Rhodopsin" evidence="8">
    <location>
        <begin position="72"/>
        <end position="310"/>
    </location>
</feature>
<keyword evidence="10" id="KW-1185">Reference proteome</keyword>
<accession>A0A9W9CYW5</accession>
<keyword evidence="2 7" id="KW-0812">Transmembrane</keyword>
<evidence type="ECO:0000256" key="7">
    <source>
        <dbReference type="SAM" id="Phobius"/>
    </source>
</evidence>